<evidence type="ECO:0000313" key="1">
    <source>
        <dbReference type="EMBL" id="MDN3569235.1"/>
    </source>
</evidence>
<protein>
    <submittedName>
        <fullName evidence="1">Uncharacterized protein</fullName>
    </submittedName>
</protein>
<dbReference type="EMBL" id="JAUFPT010000002">
    <property type="protein sequence ID" value="MDN3569235.1"/>
    <property type="molecule type" value="Genomic_DNA"/>
</dbReference>
<gene>
    <name evidence="1" type="ORF">QWZ18_01190</name>
</gene>
<organism evidence="1 2">
    <name type="scientific">Methylobacterium longum</name>
    <dbReference type="NCBI Taxonomy" id="767694"/>
    <lineage>
        <taxon>Bacteria</taxon>
        <taxon>Pseudomonadati</taxon>
        <taxon>Pseudomonadota</taxon>
        <taxon>Alphaproteobacteria</taxon>
        <taxon>Hyphomicrobiales</taxon>
        <taxon>Methylobacteriaceae</taxon>
        <taxon>Methylobacterium</taxon>
    </lineage>
</organism>
<keyword evidence="2" id="KW-1185">Reference proteome</keyword>
<name>A0ABT8AHK4_9HYPH</name>
<dbReference type="Proteomes" id="UP001244297">
    <property type="component" value="Unassembled WGS sequence"/>
</dbReference>
<sequence length="53" mass="5455">MPGDTPASSAVPDRSAADVLAEPLPVADILPWRGRGNVISAAGTMLLDLLERA</sequence>
<dbReference type="RefSeq" id="WP_290354990.1">
    <property type="nucleotide sequence ID" value="NZ_JAUFPT010000002.1"/>
</dbReference>
<reference evidence="2" key="1">
    <citation type="journal article" date="2019" name="Int. J. Syst. Evol. Microbiol.">
        <title>The Global Catalogue of Microorganisms (GCM) 10K type strain sequencing project: providing services to taxonomists for standard genome sequencing and annotation.</title>
        <authorList>
            <consortium name="The Broad Institute Genomics Platform"/>
            <consortium name="The Broad Institute Genome Sequencing Center for Infectious Disease"/>
            <person name="Wu L."/>
            <person name="Ma J."/>
        </authorList>
    </citation>
    <scope>NUCLEOTIDE SEQUENCE [LARGE SCALE GENOMIC DNA]</scope>
    <source>
        <strain evidence="2">CECT 7806</strain>
    </source>
</reference>
<proteinExistence type="predicted"/>
<evidence type="ECO:0000313" key="2">
    <source>
        <dbReference type="Proteomes" id="UP001244297"/>
    </source>
</evidence>
<accession>A0ABT8AHK4</accession>
<comment type="caution">
    <text evidence="1">The sequence shown here is derived from an EMBL/GenBank/DDBJ whole genome shotgun (WGS) entry which is preliminary data.</text>
</comment>